<dbReference type="SUPFAM" id="SSF56719">
    <property type="entry name" value="Type II DNA topoisomerase"/>
    <property type="match status" value="1"/>
</dbReference>
<dbReference type="Gene3D" id="3.40.50.670">
    <property type="match status" value="1"/>
</dbReference>
<dbReference type="SMART" id="SM00387">
    <property type="entry name" value="HATPase_c"/>
    <property type="match status" value="1"/>
</dbReference>
<comment type="cofactor">
    <cofactor evidence="2">
        <name>Mg(2+)</name>
        <dbReference type="ChEBI" id="CHEBI:18420"/>
    </cofactor>
</comment>
<dbReference type="PROSITE" id="PS50880">
    <property type="entry name" value="TOPRIM"/>
    <property type="match status" value="1"/>
</dbReference>
<dbReference type="InterPro" id="IPR000565">
    <property type="entry name" value="Topo_IIA_B"/>
</dbReference>
<dbReference type="InterPro" id="IPR001241">
    <property type="entry name" value="Topo_IIA"/>
</dbReference>
<evidence type="ECO:0000256" key="5">
    <source>
        <dbReference type="ARBA" id="ARBA00022842"/>
    </source>
</evidence>
<dbReference type="GO" id="GO:0046872">
    <property type="term" value="F:metal ion binding"/>
    <property type="evidence" value="ECO:0007669"/>
    <property type="project" value="UniProtKB-KW"/>
</dbReference>
<evidence type="ECO:0000256" key="3">
    <source>
        <dbReference type="ARBA" id="ARBA00012895"/>
    </source>
</evidence>
<dbReference type="SUPFAM" id="SSF54211">
    <property type="entry name" value="Ribosomal protein S5 domain 2-like"/>
    <property type="match status" value="1"/>
</dbReference>
<dbReference type="Gene3D" id="3.30.230.10">
    <property type="match status" value="1"/>
</dbReference>
<evidence type="ECO:0000256" key="2">
    <source>
        <dbReference type="ARBA" id="ARBA00001946"/>
    </source>
</evidence>
<name>A0A9D2RZA2_9FIRM</name>
<dbReference type="GO" id="GO:0006265">
    <property type="term" value="P:DNA topological change"/>
    <property type="evidence" value="ECO:0007669"/>
    <property type="project" value="InterPro"/>
</dbReference>
<evidence type="ECO:0000256" key="7">
    <source>
        <dbReference type="ARBA" id="ARBA00023235"/>
    </source>
</evidence>
<evidence type="ECO:0000313" key="9">
    <source>
        <dbReference type="EMBL" id="HJB37566.1"/>
    </source>
</evidence>
<dbReference type="EMBL" id="DWXZ01000122">
    <property type="protein sequence ID" value="HJB37566.1"/>
    <property type="molecule type" value="Genomic_DNA"/>
</dbReference>
<dbReference type="InterPro" id="IPR013760">
    <property type="entry name" value="Topo_IIA-like_dom_sf"/>
</dbReference>
<dbReference type="GO" id="GO:0034335">
    <property type="term" value="F:DNA negative supercoiling activity"/>
    <property type="evidence" value="ECO:0007669"/>
    <property type="project" value="UniProtKB-ARBA"/>
</dbReference>
<dbReference type="InterPro" id="IPR013759">
    <property type="entry name" value="Topo_IIA_B_C"/>
</dbReference>
<evidence type="ECO:0000313" key="10">
    <source>
        <dbReference type="Proteomes" id="UP000824214"/>
    </source>
</evidence>
<reference evidence="9" key="2">
    <citation type="submission" date="2021-04" db="EMBL/GenBank/DDBJ databases">
        <authorList>
            <person name="Gilroy R."/>
        </authorList>
    </citation>
    <scope>NUCLEOTIDE SEQUENCE</scope>
    <source>
        <strain evidence="9">ChiBcolR8-3208</strain>
    </source>
</reference>
<comment type="catalytic activity">
    <reaction evidence="1">
        <text>ATP-dependent breakage, passage and rejoining of double-stranded DNA.</text>
        <dbReference type="EC" id="5.6.2.2"/>
    </reaction>
</comment>
<keyword evidence="6" id="KW-0238">DNA-binding</keyword>
<dbReference type="GO" id="GO:0003677">
    <property type="term" value="F:DNA binding"/>
    <property type="evidence" value="ECO:0007669"/>
    <property type="project" value="UniProtKB-KW"/>
</dbReference>
<dbReference type="Gene3D" id="3.30.565.10">
    <property type="entry name" value="Histidine kinase-like ATPase, C-terminal domain"/>
    <property type="match status" value="1"/>
</dbReference>
<evidence type="ECO:0000256" key="4">
    <source>
        <dbReference type="ARBA" id="ARBA00022723"/>
    </source>
</evidence>
<dbReference type="Pfam" id="PF02518">
    <property type="entry name" value="HATPase_c"/>
    <property type="match status" value="1"/>
</dbReference>
<dbReference type="InterPro" id="IPR003594">
    <property type="entry name" value="HATPase_dom"/>
</dbReference>
<keyword evidence="5" id="KW-0460">Magnesium</keyword>
<dbReference type="PANTHER" id="PTHR45866">
    <property type="entry name" value="DNA GYRASE/TOPOISOMERASE SUBUNIT B"/>
    <property type="match status" value="1"/>
</dbReference>
<feature type="domain" description="Toprim" evidence="8">
    <location>
        <begin position="434"/>
        <end position="557"/>
    </location>
</feature>
<accession>A0A9D2RZA2</accession>
<dbReference type="InterPro" id="IPR020568">
    <property type="entry name" value="Ribosomal_Su5_D2-typ_SF"/>
</dbReference>
<dbReference type="Pfam" id="PF00986">
    <property type="entry name" value="DNA_gyraseB_C"/>
    <property type="match status" value="1"/>
</dbReference>
<dbReference type="Pfam" id="PF00204">
    <property type="entry name" value="DNA_gyraseB"/>
    <property type="match status" value="1"/>
</dbReference>
<sequence length="660" mass="75011">MAKKQTYGNESITSLKGADRVRLRPAVIFGSDGIDGCQHSIFEILSNSIDEARQGFGKEITITRFLDHSVQVEDHGRGIPVDYNNKEQRYNWELVFCEMYAGGKYNNDSGESYEYSLGLNGLGLCATQYASEYMDVDIRRDGCRYTLHFERGENVGGLQKEPYAKKGTGSLIKWKPDLQVFTDIDVSLEYYLDILKRQAVVNAGITFHLKNEVAPGKFETTDFCYENGILDHARELVGEDALTPVQFWQSEKKVRDRADMALYNVKINVATAFSNRVHVTEYYHNSSWLEHGGAPDKAVRNAFVYQIDAYLKQNNKYNKNESKITFQDVEDCLVIVISSFSTQTSYENQTKKAITNKGIQEAMVEMLRHNLEVYFIENPLDAEKIAGQVLVNKRSREDAEKTRLNLKGKLTAKMDITGRVAKFVDCRSKDVKEREIFIVEGDSALGSVKQARDPNFQAVMPIRGKILNCLKADYDKIFKSEIITDLIKVLGCGVQVKSKANKSIGAFDMDNLRWSKIILCTDADVDGFHIRTMLLTMLYRLTPDLIENNKVFIAESPLYEITSKDKTYFAYNEREKEQFLGELAGQKYTIQRSKGLGENDPDMMNLTTMNPKTRRLIQVKPGDIQQAAQMFDVLLGDNLNGRKDYIAQHGSEYLDDLDVS</sequence>
<dbReference type="EC" id="5.6.2.2" evidence="3"/>
<protein>
    <recommendedName>
        <fullName evidence="3">DNA topoisomerase (ATP-hydrolyzing)</fullName>
        <ecNumber evidence="3">5.6.2.2</ecNumber>
    </recommendedName>
</protein>
<keyword evidence="7" id="KW-0413">Isomerase</keyword>
<dbReference type="Pfam" id="PF01751">
    <property type="entry name" value="Toprim"/>
    <property type="match status" value="1"/>
</dbReference>
<dbReference type="SMART" id="SM00433">
    <property type="entry name" value="TOP2c"/>
    <property type="match status" value="1"/>
</dbReference>
<dbReference type="PRINTS" id="PR00418">
    <property type="entry name" value="TPI2FAMILY"/>
</dbReference>
<proteinExistence type="predicted"/>
<dbReference type="AlphaFoldDB" id="A0A9D2RZA2"/>
<dbReference type="PROSITE" id="PS00177">
    <property type="entry name" value="TOPOISOMERASE_II"/>
    <property type="match status" value="1"/>
</dbReference>
<dbReference type="GO" id="GO:0005524">
    <property type="term" value="F:ATP binding"/>
    <property type="evidence" value="ECO:0007669"/>
    <property type="project" value="InterPro"/>
</dbReference>
<dbReference type="InterPro" id="IPR036890">
    <property type="entry name" value="HATPase_C_sf"/>
</dbReference>
<dbReference type="InterPro" id="IPR014721">
    <property type="entry name" value="Ribsml_uS5_D2-typ_fold_subgr"/>
</dbReference>
<dbReference type="PRINTS" id="PR01159">
    <property type="entry name" value="DNAGYRASEB"/>
</dbReference>
<gene>
    <name evidence="9" type="ORF">H9942_05810</name>
</gene>
<reference evidence="9" key="1">
    <citation type="journal article" date="2021" name="PeerJ">
        <title>Extensive microbial diversity within the chicken gut microbiome revealed by metagenomics and culture.</title>
        <authorList>
            <person name="Gilroy R."/>
            <person name="Ravi A."/>
            <person name="Getino M."/>
            <person name="Pursley I."/>
            <person name="Horton D.L."/>
            <person name="Alikhan N.F."/>
            <person name="Baker D."/>
            <person name="Gharbi K."/>
            <person name="Hall N."/>
            <person name="Watson M."/>
            <person name="Adriaenssens E.M."/>
            <person name="Foster-Nyarko E."/>
            <person name="Jarju S."/>
            <person name="Secka A."/>
            <person name="Antonio M."/>
            <person name="Oren A."/>
            <person name="Chaudhuri R.R."/>
            <person name="La Ragione R."/>
            <person name="Hildebrand F."/>
            <person name="Pallen M.J."/>
        </authorList>
    </citation>
    <scope>NUCLEOTIDE SEQUENCE</scope>
    <source>
        <strain evidence="9">ChiBcolR8-3208</strain>
    </source>
</reference>
<organism evidence="9 10">
    <name type="scientific">Candidatus Acutalibacter ornithocaccae</name>
    <dbReference type="NCBI Taxonomy" id="2838416"/>
    <lineage>
        <taxon>Bacteria</taxon>
        <taxon>Bacillati</taxon>
        <taxon>Bacillota</taxon>
        <taxon>Clostridia</taxon>
        <taxon>Eubacteriales</taxon>
        <taxon>Acutalibacteraceae</taxon>
        <taxon>Acutalibacter</taxon>
    </lineage>
</organism>
<comment type="caution">
    <text evidence="9">The sequence shown here is derived from an EMBL/GenBank/DDBJ whole genome shotgun (WGS) entry which is preliminary data.</text>
</comment>
<dbReference type="InterPro" id="IPR002288">
    <property type="entry name" value="DNA_gyrase_B_C"/>
</dbReference>
<evidence type="ECO:0000256" key="6">
    <source>
        <dbReference type="ARBA" id="ARBA00023125"/>
    </source>
</evidence>
<dbReference type="SUPFAM" id="SSF55874">
    <property type="entry name" value="ATPase domain of HSP90 chaperone/DNA topoisomerase II/histidine kinase"/>
    <property type="match status" value="1"/>
</dbReference>
<dbReference type="InterPro" id="IPR013506">
    <property type="entry name" value="Topo_IIA_bsu_dom2"/>
</dbReference>
<evidence type="ECO:0000256" key="1">
    <source>
        <dbReference type="ARBA" id="ARBA00000185"/>
    </source>
</evidence>
<dbReference type="InterPro" id="IPR006171">
    <property type="entry name" value="TOPRIM_dom"/>
</dbReference>
<keyword evidence="4" id="KW-0479">Metal-binding</keyword>
<evidence type="ECO:0000259" key="8">
    <source>
        <dbReference type="PROSITE" id="PS50880"/>
    </source>
</evidence>
<dbReference type="PANTHER" id="PTHR45866:SF4">
    <property type="entry name" value="DNA TOPOISOMERASE 4 SUBUNIT B"/>
    <property type="match status" value="1"/>
</dbReference>
<dbReference type="InterPro" id="IPR018522">
    <property type="entry name" value="TopoIIA_CS"/>
</dbReference>
<dbReference type="Proteomes" id="UP000824214">
    <property type="component" value="Unassembled WGS sequence"/>
</dbReference>